<organism evidence="1 2">
    <name type="scientific">Aminobacter anthyllidis</name>
    <dbReference type="NCBI Taxonomy" id="1035067"/>
    <lineage>
        <taxon>Bacteria</taxon>
        <taxon>Pseudomonadati</taxon>
        <taxon>Pseudomonadota</taxon>
        <taxon>Alphaproteobacteria</taxon>
        <taxon>Hyphomicrobiales</taxon>
        <taxon>Phyllobacteriaceae</taxon>
        <taxon>Aminobacter</taxon>
    </lineage>
</organism>
<dbReference type="Gene3D" id="3.10.129.10">
    <property type="entry name" value="Hotdog Thioesterase"/>
    <property type="match status" value="2"/>
</dbReference>
<reference evidence="1" key="2">
    <citation type="submission" date="2021-03" db="EMBL/GenBank/DDBJ databases">
        <authorList>
            <person name="Artuso I."/>
            <person name="Turrini P."/>
            <person name="Pirolo M."/>
            <person name="Lugli G.A."/>
            <person name="Ventura M."/>
            <person name="Visca P."/>
        </authorList>
    </citation>
    <scope>NUCLEOTIDE SEQUENCE</scope>
    <source>
        <strain evidence="1">LMG 26462</strain>
    </source>
</reference>
<name>A0A9X1AFZ3_9HYPH</name>
<dbReference type="EMBL" id="JAFLWW010000009">
    <property type="protein sequence ID" value="MBT1158962.1"/>
    <property type="molecule type" value="Genomic_DNA"/>
</dbReference>
<gene>
    <name evidence="1" type="ORF">J1C56_25635</name>
</gene>
<proteinExistence type="predicted"/>
<dbReference type="SUPFAM" id="SSF54637">
    <property type="entry name" value="Thioesterase/thiol ester dehydrase-isomerase"/>
    <property type="match status" value="2"/>
</dbReference>
<comment type="caution">
    <text evidence="1">The sequence shown here is derived from an EMBL/GenBank/DDBJ whole genome shotgun (WGS) entry which is preliminary data.</text>
</comment>
<reference evidence="1" key="1">
    <citation type="journal article" date="2021" name="Microorganisms">
        <title>Phylogenomic Reconstruction and Metabolic Potential of the Genus Aminobacter.</title>
        <authorList>
            <person name="Artuso I."/>
            <person name="Turrini P."/>
            <person name="Pirolo M."/>
            <person name="Lugli G.A."/>
            <person name="Ventura M."/>
            <person name="Visca P."/>
        </authorList>
    </citation>
    <scope>NUCLEOTIDE SEQUENCE</scope>
    <source>
        <strain evidence="1">LMG 26462</strain>
    </source>
</reference>
<dbReference type="CDD" id="cd00586">
    <property type="entry name" value="4HBT"/>
    <property type="match status" value="1"/>
</dbReference>
<evidence type="ECO:0000313" key="1">
    <source>
        <dbReference type="EMBL" id="MBT1158962.1"/>
    </source>
</evidence>
<dbReference type="RefSeq" id="WP_214392821.1">
    <property type="nucleotide sequence ID" value="NZ_JAFLWW010000009.1"/>
</dbReference>
<dbReference type="Pfam" id="PF13279">
    <property type="entry name" value="4HBT_2"/>
    <property type="match status" value="1"/>
</dbReference>
<evidence type="ECO:0000313" key="2">
    <source>
        <dbReference type="Proteomes" id="UP001138921"/>
    </source>
</evidence>
<keyword evidence="2" id="KW-1185">Reference proteome</keyword>
<sequence length="315" mass="33912">MTAGISGLRDVWRGGVATWECDEMGHMNTRFYVARCMEAVAMLFGLAGLPRLFAPASETTVAASSMHIRFLREARAGTSMHISAGFTAIGEGTAELVAMMFDSASGDCAATFRISMRHLAVADGGSMRPWPEAFASRVVAELTETPKLALPRGVGDLPATTSASGARAEQFALRQLGQGAVPQQACDPWDKMLPQAFVAAMADSVRNIITPLRELCAHHSERNGPHFGAAALEFLIRLDDMPESGDCWEVRSGLARADSRTMNIVNWMLDPFSGCAFGTMEVVAICFDLETRRLLPIASAAQAEMAGWIVPNLEL</sequence>
<dbReference type="InterPro" id="IPR029069">
    <property type="entry name" value="HotDog_dom_sf"/>
</dbReference>
<dbReference type="AlphaFoldDB" id="A0A9X1AFZ3"/>
<accession>A0A9X1AFZ3</accession>
<dbReference type="Proteomes" id="UP001138921">
    <property type="component" value="Unassembled WGS sequence"/>
</dbReference>
<protein>
    <submittedName>
        <fullName evidence="1">Thioesterase family protein</fullName>
    </submittedName>
</protein>